<evidence type="ECO:0000313" key="1">
    <source>
        <dbReference type="EMBL" id="MBB5839622.1"/>
    </source>
</evidence>
<gene>
    <name evidence="1" type="ORF">HDA39_006356</name>
</gene>
<sequence length="43" mass="4398">MDFDALLAAAHEFEVAGQSVPEAQVGVLDALALRAATTAGLWA</sequence>
<dbReference type="AlphaFoldDB" id="A0A7W9JD77"/>
<dbReference type="EMBL" id="JACHMY010000001">
    <property type="protein sequence ID" value="MBB5839622.1"/>
    <property type="molecule type" value="Genomic_DNA"/>
</dbReference>
<comment type="caution">
    <text evidence="1">The sequence shown here is derived from an EMBL/GenBank/DDBJ whole genome shotgun (WGS) entry which is preliminary data.</text>
</comment>
<dbReference type="Proteomes" id="UP000549971">
    <property type="component" value="Unassembled WGS sequence"/>
</dbReference>
<keyword evidence="2" id="KW-1185">Reference proteome</keyword>
<accession>A0A7W9JD77</accession>
<evidence type="ECO:0000313" key="2">
    <source>
        <dbReference type="Proteomes" id="UP000549971"/>
    </source>
</evidence>
<organism evidence="1 2">
    <name type="scientific">Kribbella italica</name>
    <dbReference type="NCBI Taxonomy" id="1540520"/>
    <lineage>
        <taxon>Bacteria</taxon>
        <taxon>Bacillati</taxon>
        <taxon>Actinomycetota</taxon>
        <taxon>Actinomycetes</taxon>
        <taxon>Propionibacteriales</taxon>
        <taxon>Kribbellaceae</taxon>
        <taxon>Kribbella</taxon>
    </lineage>
</organism>
<protein>
    <submittedName>
        <fullName evidence="1">Uncharacterized protein</fullName>
    </submittedName>
</protein>
<name>A0A7W9JD77_9ACTN</name>
<reference evidence="1 2" key="1">
    <citation type="submission" date="2020-08" db="EMBL/GenBank/DDBJ databases">
        <title>Sequencing the genomes of 1000 actinobacteria strains.</title>
        <authorList>
            <person name="Klenk H.-P."/>
        </authorList>
    </citation>
    <scope>NUCLEOTIDE SEQUENCE [LARGE SCALE GENOMIC DNA]</scope>
    <source>
        <strain evidence="1 2">DSM 28967</strain>
    </source>
</reference>
<proteinExistence type="predicted"/>
<dbReference type="RefSeq" id="WP_273482554.1">
    <property type="nucleotide sequence ID" value="NZ_JACHMY010000001.1"/>
</dbReference>